<accession>A0A3M7T4J2</accession>
<comment type="caution">
    <text evidence="1">The sequence shown here is derived from an EMBL/GenBank/DDBJ whole genome shotgun (WGS) entry which is preliminary data.</text>
</comment>
<protein>
    <submittedName>
        <fullName evidence="1">Uncharacterized protein</fullName>
    </submittedName>
</protein>
<dbReference type="AlphaFoldDB" id="A0A3M7T4J2"/>
<evidence type="ECO:0000313" key="2">
    <source>
        <dbReference type="Proteomes" id="UP000276133"/>
    </source>
</evidence>
<gene>
    <name evidence="1" type="ORF">BpHYR1_001456</name>
</gene>
<evidence type="ECO:0000313" key="1">
    <source>
        <dbReference type="EMBL" id="RNA42829.1"/>
    </source>
</evidence>
<proteinExistence type="predicted"/>
<name>A0A3M7T4J2_BRAPC</name>
<keyword evidence="2" id="KW-1185">Reference proteome</keyword>
<dbReference type="Proteomes" id="UP000276133">
    <property type="component" value="Unassembled WGS sequence"/>
</dbReference>
<sequence>MILKSFNVYLSNFFKIFKLVYIHFTSLLYISSDDYDYHSIVMLLFYSLKNNSRLAKCLINKNADITLNMLGHLKKGHAMELGYQHKILGGFSYVRKFELVKLIEI</sequence>
<dbReference type="EMBL" id="REGN01000316">
    <property type="protein sequence ID" value="RNA42829.1"/>
    <property type="molecule type" value="Genomic_DNA"/>
</dbReference>
<organism evidence="1 2">
    <name type="scientific">Brachionus plicatilis</name>
    <name type="common">Marine rotifer</name>
    <name type="synonym">Brachionus muelleri</name>
    <dbReference type="NCBI Taxonomy" id="10195"/>
    <lineage>
        <taxon>Eukaryota</taxon>
        <taxon>Metazoa</taxon>
        <taxon>Spiralia</taxon>
        <taxon>Gnathifera</taxon>
        <taxon>Rotifera</taxon>
        <taxon>Eurotatoria</taxon>
        <taxon>Monogononta</taxon>
        <taxon>Pseudotrocha</taxon>
        <taxon>Ploima</taxon>
        <taxon>Brachionidae</taxon>
        <taxon>Brachionus</taxon>
    </lineage>
</organism>
<reference evidence="1 2" key="1">
    <citation type="journal article" date="2018" name="Sci. Rep.">
        <title>Genomic signatures of local adaptation to the degree of environmental predictability in rotifers.</title>
        <authorList>
            <person name="Franch-Gras L."/>
            <person name="Hahn C."/>
            <person name="Garcia-Roger E.M."/>
            <person name="Carmona M.J."/>
            <person name="Serra M."/>
            <person name="Gomez A."/>
        </authorList>
    </citation>
    <scope>NUCLEOTIDE SEQUENCE [LARGE SCALE GENOMIC DNA]</scope>
    <source>
        <strain evidence="1">HYR1</strain>
    </source>
</reference>